<evidence type="ECO:0000259" key="1">
    <source>
        <dbReference type="Pfam" id="PF12697"/>
    </source>
</evidence>
<dbReference type="Proteomes" id="UP001251524">
    <property type="component" value="Unassembled WGS sequence"/>
</dbReference>
<keyword evidence="3" id="KW-1185">Reference proteome</keyword>
<comment type="caution">
    <text evidence="2">The sequence shown here is derived from an EMBL/GenBank/DDBJ whole genome shotgun (WGS) entry which is preliminary data.</text>
</comment>
<dbReference type="Gene3D" id="3.40.50.1820">
    <property type="entry name" value="alpha/beta hydrolase"/>
    <property type="match status" value="1"/>
</dbReference>
<reference evidence="2 3" key="1">
    <citation type="submission" date="2023-07" db="EMBL/GenBank/DDBJ databases">
        <title>Sorghum-associated microbial communities from plants grown in Nebraska, USA.</title>
        <authorList>
            <person name="Schachtman D."/>
        </authorList>
    </citation>
    <scope>NUCLEOTIDE SEQUENCE [LARGE SCALE GENOMIC DNA]</scope>
    <source>
        <strain evidence="2 3">BE198</strain>
    </source>
</reference>
<proteinExistence type="predicted"/>
<dbReference type="RefSeq" id="WP_310063020.1">
    <property type="nucleotide sequence ID" value="NZ_JAVDVY010000002.1"/>
</dbReference>
<evidence type="ECO:0000313" key="3">
    <source>
        <dbReference type="Proteomes" id="UP001251524"/>
    </source>
</evidence>
<dbReference type="InterPro" id="IPR029058">
    <property type="entry name" value="AB_hydrolase_fold"/>
</dbReference>
<dbReference type="PANTHER" id="PTHR43689:SF8">
    <property type="entry name" value="ALPHA_BETA-HYDROLASES SUPERFAMILY PROTEIN"/>
    <property type="match status" value="1"/>
</dbReference>
<evidence type="ECO:0000313" key="2">
    <source>
        <dbReference type="EMBL" id="MDR7135381.1"/>
    </source>
</evidence>
<protein>
    <submittedName>
        <fullName evidence="2">Pimeloyl-ACP methyl ester carboxylesterase</fullName>
    </submittedName>
</protein>
<accession>A0ABU1WCR6</accession>
<sequence>MLFHDSLGCVELWRDFPAHLALATGRDVIAYDRLGFGRSDPHPGRLDARFVREEAQGGFRALREQLEIGGFVGFGHSVGGGMAVACAAAYPADCRALITESAQAFVEDRTIQGIGDAARTFEQPGQIDRLQKYHGDKAVWVLSAWVDTWLAPGFADWNLDEDLRRVRCPVLAIHGDGDEFGSARHPERIAQLTAGHSTCVLLPQCGHVPHREKVDIVIDAVTTWLSR</sequence>
<dbReference type="EMBL" id="JAVDVY010000002">
    <property type="protein sequence ID" value="MDR7135381.1"/>
    <property type="molecule type" value="Genomic_DNA"/>
</dbReference>
<organism evidence="2 3">
    <name type="scientific">Lysobacter niastensis</name>
    <dbReference type="NCBI Taxonomy" id="380629"/>
    <lineage>
        <taxon>Bacteria</taxon>
        <taxon>Pseudomonadati</taxon>
        <taxon>Pseudomonadota</taxon>
        <taxon>Gammaproteobacteria</taxon>
        <taxon>Lysobacterales</taxon>
        <taxon>Lysobacteraceae</taxon>
        <taxon>Lysobacter</taxon>
    </lineage>
</organism>
<gene>
    <name evidence="2" type="ORF">J2X06_002590</name>
</gene>
<feature type="domain" description="AB hydrolase-1" evidence="1">
    <location>
        <begin position="12"/>
        <end position="218"/>
    </location>
</feature>
<name>A0ABU1WCR6_9GAMM</name>
<dbReference type="SUPFAM" id="SSF53474">
    <property type="entry name" value="alpha/beta-Hydrolases"/>
    <property type="match status" value="1"/>
</dbReference>
<dbReference type="PANTHER" id="PTHR43689">
    <property type="entry name" value="HYDROLASE"/>
    <property type="match status" value="1"/>
</dbReference>
<dbReference type="Pfam" id="PF12697">
    <property type="entry name" value="Abhydrolase_6"/>
    <property type="match status" value="1"/>
</dbReference>
<dbReference type="InterPro" id="IPR000073">
    <property type="entry name" value="AB_hydrolase_1"/>
</dbReference>